<feature type="compositionally biased region" description="Acidic residues" evidence="1">
    <location>
        <begin position="326"/>
        <end position="337"/>
    </location>
</feature>
<gene>
    <name evidence="4" type="ORF">V1264_016866</name>
</gene>
<dbReference type="InterPro" id="IPR004913">
    <property type="entry name" value="Herpes_gJ"/>
</dbReference>
<feature type="transmembrane region" description="Helical" evidence="2">
    <location>
        <begin position="232"/>
        <end position="254"/>
    </location>
</feature>
<comment type="caution">
    <text evidence="4">The sequence shown here is derived from an EMBL/GenBank/DDBJ whole genome shotgun (WGS) entry which is preliminary data.</text>
</comment>
<feature type="compositionally biased region" description="Acidic residues" evidence="1">
    <location>
        <begin position="277"/>
        <end position="302"/>
    </location>
</feature>
<feature type="region of interest" description="Disordered" evidence="1">
    <location>
        <begin position="265"/>
        <end position="358"/>
    </location>
</feature>
<evidence type="ECO:0000313" key="4">
    <source>
        <dbReference type="EMBL" id="KAK7105500.1"/>
    </source>
</evidence>
<keyword evidence="2" id="KW-0812">Transmembrane</keyword>
<evidence type="ECO:0000256" key="1">
    <source>
        <dbReference type="SAM" id="MobiDB-lite"/>
    </source>
</evidence>
<dbReference type="Proteomes" id="UP001374579">
    <property type="component" value="Unassembled WGS sequence"/>
</dbReference>
<protein>
    <submittedName>
        <fullName evidence="4">Uncharacterized protein</fullName>
    </submittedName>
</protein>
<evidence type="ECO:0000313" key="5">
    <source>
        <dbReference type="Proteomes" id="UP001374579"/>
    </source>
</evidence>
<organism evidence="4 5">
    <name type="scientific">Littorina saxatilis</name>
    <dbReference type="NCBI Taxonomy" id="31220"/>
    <lineage>
        <taxon>Eukaryota</taxon>
        <taxon>Metazoa</taxon>
        <taxon>Spiralia</taxon>
        <taxon>Lophotrochozoa</taxon>
        <taxon>Mollusca</taxon>
        <taxon>Gastropoda</taxon>
        <taxon>Caenogastropoda</taxon>
        <taxon>Littorinimorpha</taxon>
        <taxon>Littorinoidea</taxon>
        <taxon>Littorinidae</taxon>
        <taxon>Littorina</taxon>
    </lineage>
</organism>
<feature type="compositionally biased region" description="Acidic residues" evidence="1">
    <location>
        <begin position="348"/>
        <end position="358"/>
    </location>
</feature>
<feature type="signal peptide" evidence="3">
    <location>
        <begin position="1"/>
        <end position="21"/>
    </location>
</feature>
<dbReference type="AlphaFoldDB" id="A0AAN9GG35"/>
<keyword evidence="2" id="KW-0472">Membrane</keyword>
<accession>A0AAN9GG35</accession>
<keyword evidence="3" id="KW-0732">Signal</keyword>
<sequence length="358" mass="36484">MMERKILGVFILGFLVSNATGQQDGGNLTCPRQGLLGQKVTITLTIDRSLFPSLCETDPDRREALFTVIRLSDPWRSTWIMCTVLNITSPGTCQGAYTTGTLGCGCVGKTDELYTLENTFIVDSLSVGNWSAELSCQTADRTRKPISIYVAPECNFGAASMANASSSSASANITAQANATSVSNQTDQTTANNTGGNVTAAGDVTTVSSSLTTLRTDSVGGGSGGSTIDITLYAGIAGGVVALVLAIIGAMAMLQKRSRKFAPTPVAGNAFEPPLDTLDDDEGEDGDEGIEGGEDEGDEGGEGVETGEGGEGEGDEGGAEGVETGEGGEGEGDEGGEGVEGGDRGAGDDDDPSDMSPV</sequence>
<dbReference type="EMBL" id="JBAMIC010000007">
    <property type="protein sequence ID" value="KAK7105500.1"/>
    <property type="molecule type" value="Genomic_DNA"/>
</dbReference>
<evidence type="ECO:0000256" key="3">
    <source>
        <dbReference type="SAM" id="SignalP"/>
    </source>
</evidence>
<proteinExistence type="predicted"/>
<feature type="compositionally biased region" description="Acidic residues" evidence="1">
    <location>
        <begin position="308"/>
        <end position="318"/>
    </location>
</feature>
<keyword evidence="5" id="KW-1185">Reference proteome</keyword>
<keyword evidence="2" id="KW-1133">Transmembrane helix</keyword>
<name>A0AAN9GG35_9CAEN</name>
<evidence type="ECO:0000256" key="2">
    <source>
        <dbReference type="SAM" id="Phobius"/>
    </source>
</evidence>
<reference evidence="4 5" key="1">
    <citation type="submission" date="2024-02" db="EMBL/GenBank/DDBJ databases">
        <title>Chromosome-scale genome assembly of the rough periwinkle Littorina saxatilis.</title>
        <authorList>
            <person name="De Jode A."/>
            <person name="Faria R."/>
            <person name="Formenti G."/>
            <person name="Sims Y."/>
            <person name="Smith T.P."/>
            <person name="Tracey A."/>
            <person name="Wood J.M.D."/>
            <person name="Zagrodzka Z.B."/>
            <person name="Johannesson K."/>
            <person name="Butlin R.K."/>
            <person name="Leder E.H."/>
        </authorList>
    </citation>
    <scope>NUCLEOTIDE SEQUENCE [LARGE SCALE GENOMIC DNA]</scope>
    <source>
        <strain evidence="4">Snail1</strain>
        <tissue evidence="4">Muscle</tissue>
    </source>
</reference>
<dbReference type="Pfam" id="PF03229">
    <property type="entry name" value="Alpha_GJ"/>
    <property type="match status" value="1"/>
</dbReference>
<feature type="chain" id="PRO_5042948994" evidence="3">
    <location>
        <begin position="22"/>
        <end position="358"/>
    </location>
</feature>